<accession>A0A0H1R4A2</accession>
<comment type="caution">
    <text evidence="1">The sequence shown here is derived from an EMBL/GenBank/DDBJ whole genome shotgun (WGS) entry which is preliminary data.</text>
</comment>
<reference evidence="1 2" key="1">
    <citation type="submission" date="2015-05" db="EMBL/GenBank/DDBJ databases">
        <title>Draft genome sequence of Microvirga vignae strain BR3299, a novel nitrogen fixing bacteria isolated from Brazil semi-aired region.</title>
        <authorList>
            <person name="Zilli J.E."/>
            <person name="Passos S.R."/>
            <person name="Leite J."/>
            <person name="Baldani J.I."/>
            <person name="Xavier G.R."/>
            <person name="Rumjaneck N.G."/>
            <person name="Simoes-Araujo J.L."/>
        </authorList>
    </citation>
    <scope>NUCLEOTIDE SEQUENCE [LARGE SCALE GENOMIC DNA]</scope>
    <source>
        <strain evidence="1 2">BR3299</strain>
    </source>
</reference>
<dbReference type="PATRIC" id="fig|1225564.3.peg.87"/>
<dbReference type="EMBL" id="LCYG01000102">
    <property type="protein sequence ID" value="KLK90045.1"/>
    <property type="molecule type" value="Genomic_DNA"/>
</dbReference>
<dbReference type="Proteomes" id="UP000035489">
    <property type="component" value="Unassembled WGS sequence"/>
</dbReference>
<sequence length="184" mass="19747">MTQASLNSIGHDSVAVLFHPSAVPVMDVFRSIGSLDDHYDLTLLDGPEEMLSAYLQPGSAKGIVSDALLLAFALTRQRGSAFHHRPLRSRHGSLEEYCLMVVIGAARQPGSEVTREAAAILGVSPLPLDLMFALGGELARQIDLGAIVFPVPSLHEFRAVIGIEDAQIEAVVEALDKPGRHFSL</sequence>
<evidence type="ECO:0000313" key="2">
    <source>
        <dbReference type="Proteomes" id="UP000035489"/>
    </source>
</evidence>
<protein>
    <submittedName>
        <fullName evidence="1">Uncharacterized protein</fullName>
    </submittedName>
</protein>
<dbReference type="OrthoDB" id="8018742at2"/>
<gene>
    <name evidence="1" type="ORF">AA309_27875</name>
</gene>
<proteinExistence type="predicted"/>
<dbReference type="AlphaFoldDB" id="A0A0H1R4A2"/>
<keyword evidence="2" id="KW-1185">Reference proteome</keyword>
<organism evidence="1 2">
    <name type="scientific">Microvirga vignae</name>
    <dbReference type="NCBI Taxonomy" id="1225564"/>
    <lineage>
        <taxon>Bacteria</taxon>
        <taxon>Pseudomonadati</taxon>
        <taxon>Pseudomonadota</taxon>
        <taxon>Alphaproteobacteria</taxon>
        <taxon>Hyphomicrobiales</taxon>
        <taxon>Methylobacteriaceae</taxon>
        <taxon>Microvirga</taxon>
    </lineage>
</organism>
<dbReference type="RefSeq" id="WP_047192289.1">
    <property type="nucleotide sequence ID" value="NZ_LCYG01000102.1"/>
</dbReference>
<name>A0A0H1R4A2_9HYPH</name>
<evidence type="ECO:0000313" key="1">
    <source>
        <dbReference type="EMBL" id="KLK90045.1"/>
    </source>
</evidence>